<reference evidence="11 12" key="1">
    <citation type="submission" date="2018-05" db="EMBL/GenBank/DDBJ databases">
        <title>Streptomyces venezuelae.</title>
        <authorList>
            <person name="Kim W."/>
            <person name="Lee N."/>
            <person name="Cho B.-K."/>
        </authorList>
    </citation>
    <scope>NUCLEOTIDE SEQUENCE [LARGE SCALE GENOMIC DNA]</scope>
    <source>
        <strain evidence="11 12">ATCC 14583</strain>
    </source>
</reference>
<evidence type="ECO:0000256" key="6">
    <source>
        <dbReference type="ARBA" id="ARBA00023136"/>
    </source>
</evidence>
<name>A0A5P2BKB3_STRVZ</name>
<evidence type="ECO:0000256" key="5">
    <source>
        <dbReference type="ARBA" id="ARBA00022989"/>
    </source>
</evidence>
<evidence type="ECO:0000256" key="7">
    <source>
        <dbReference type="SAM" id="MobiDB-lite"/>
    </source>
</evidence>
<evidence type="ECO:0000256" key="8">
    <source>
        <dbReference type="SAM" id="Phobius"/>
    </source>
</evidence>
<evidence type="ECO:0000256" key="4">
    <source>
        <dbReference type="ARBA" id="ARBA00022692"/>
    </source>
</evidence>
<feature type="compositionally biased region" description="Basic residues" evidence="7">
    <location>
        <begin position="371"/>
        <end position="391"/>
    </location>
</feature>
<feature type="compositionally biased region" description="Basic and acidic residues" evidence="7">
    <location>
        <begin position="405"/>
        <end position="417"/>
    </location>
</feature>
<keyword evidence="3" id="KW-1003">Cell membrane</keyword>
<feature type="transmembrane region" description="Helical" evidence="8">
    <location>
        <begin position="170"/>
        <end position="187"/>
    </location>
</feature>
<dbReference type="Proteomes" id="UP000323046">
    <property type="component" value="Chromosome"/>
</dbReference>
<keyword evidence="9" id="KW-0732">Signal</keyword>
<evidence type="ECO:0000256" key="9">
    <source>
        <dbReference type="SAM" id="SignalP"/>
    </source>
</evidence>
<dbReference type="AlphaFoldDB" id="A0A5P2BKB3"/>
<dbReference type="SUPFAM" id="SSF82866">
    <property type="entry name" value="Multidrug efflux transporter AcrB transmembrane domain"/>
    <property type="match status" value="1"/>
</dbReference>
<dbReference type="PANTHER" id="PTHR33406">
    <property type="entry name" value="MEMBRANE PROTEIN MJ1562-RELATED"/>
    <property type="match status" value="1"/>
</dbReference>
<keyword evidence="4 8" id="KW-0812">Transmembrane</keyword>
<feature type="compositionally biased region" description="Low complexity" evidence="7">
    <location>
        <begin position="285"/>
        <end position="296"/>
    </location>
</feature>
<feature type="compositionally biased region" description="Basic residues" evidence="7">
    <location>
        <begin position="272"/>
        <end position="284"/>
    </location>
</feature>
<feature type="transmembrane region" description="Helical" evidence="8">
    <location>
        <begin position="194"/>
        <end position="215"/>
    </location>
</feature>
<dbReference type="Gene3D" id="1.20.1640.10">
    <property type="entry name" value="Multidrug efflux transporter AcrB transmembrane domain"/>
    <property type="match status" value="1"/>
</dbReference>
<gene>
    <name evidence="11" type="ORF">DEJ47_34640</name>
</gene>
<dbReference type="EMBL" id="CP029193">
    <property type="protein sequence ID" value="QES30876.1"/>
    <property type="molecule type" value="Genomic_DNA"/>
</dbReference>
<feature type="signal peptide" evidence="9">
    <location>
        <begin position="1"/>
        <end position="27"/>
    </location>
</feature>
<dbReference type="Pfam" id="PF03176">
    <property type="entry name" value="MMPL"/>
    <property type="match status" value="1"/>
</dbReference>
<keyword evidence="5 8" id="KW-1133">Transmembrane helix</keyword>
<dbReference type="GO" id="GO:0005886">
    <property type="term" value="C:plasma membrane"/>
    <property type="evidence" value="ECO:0007669"/>
    <property type="project" value="UniProtKB-SubCell"/>
</dbReference>
<feature type="chain" id="PRO_5039215028" description="Membrane transport protein MMPL domain-containing protein" evidence="9">
    <location>
        <begin position="28"/>
        <end position="426"/>
    </location>
</feature>
<evidence type="ECO:0000313" key="11">
    <source>
        <dbReference type="EMBL" id="QES30876.1"/>
    </source>
</evidence>
<evidence type="ECO:0000259" key="10">
    <source>
        <dbReference type="Pfam" id="PF03176"/>
    </source>
</evidence>
<dbReference type="PANTHER" id="PTHR33406:SF11">
    <property type="entry name" value="MEMBRANE PROTEIN SCO6666-RELATED"/>
    <property type="match status" value="1"/>
</dbReference>
<feature type="domain" description="Membrane transport protein MMPL" evidence="10">
    <location>
        <begin position="73"/>
        <end position="251"/>
    </location>
</feature>
<sequence length="426" mass="44657">MRRARLVLVCALLAAVCAGVLAPAAFSALSTGGAVATGTEAERAARQAERFGVPSPDLVLAVSPPTGAGRAAGRDATAAVVRTLDRQGDVQAAWSARTTKNTWLRSKDGRTLLVLVRLKGTDKERKEAAPRVVAAARAAAPAADVEPSGATWANRAIDESVERDLRRAELLAAPVLFVVLVLAYGSVVSALLPVVVAALTIGCAVPILGLLAQAVDLSRVAVSAASAIGFGLAVDYSLFLLARVREESARRGPAHGAGSRPAHQWPFGGVLGRRRHRLPGHRPGRAGADAARPGPGRYDGRRARGPGRPDGAARLPARPRPPGAGLRSAGPVAPYPYRRRKPLLAQHGHHRHRTAAARRRAGAPAPGPARRAVHPCPPRHRGRPHPARVLRRGGTAGARRIHRTTRADPHRGDDRAGRGRGCPGPR</sequence>
<feature type="transmembrane region" description="Helical" evidence="8">
    <location>
        <begin position="221"/>
        <end position="242"/>
    </location>
</feature>
<comment type="similarity">
    <text evidence="2">Belongs to the resistance-nodulation-cell division (RND) (TC 2.A.6) family. MmpL subfamily.</text>
</comment>
<evidence type="ECO:0000256" key="1">
    <source>
        <dbReference type="ARBA" id="ARBA00004651"/>
    </source>
</evidence>
<protein>
    <recommendedName>
        <fullName evidence="10">Membrane transport protein MMPL domain-containing protein</fullName>
    </recommendedName>
</protein>
<keyword evidence="12" id="KW-1185">Reference proteome</keyword>
<comment type="subcellular location">
    <subcellularLocation>
        <location evidence="1">Cell membrane</location>
        <topology evidence="1">Multi-pass membrane protein</topology>
    </subcellularLocation>
</comment>
<dbReference type="InterPro" id="IPR004869">
    <property type="entry name" value="MMPL_dom"/>
</dbReference>
<evidence type="ECO:0000313" key="12">
    <source>
        <dbReference type="Proteomes" id="UP000323046"/>
    </source>
</evidence>
<keyword evidence="6 8" id="KW-0472">Membrane</keyword>
<accession>A0A5P2BKB3</accession>
<feature type="compositionally biased region" description="Basic residues" evidence="7">
    <location>
        <begin position="337"/>
        <end position="361"/>
    </location>
</feature>
<dbReference type="InterPro" id="IPR050545">
    <property type="entry name" value="Mycobact_MmpL"/>
</dbReference>
<feature type="region of interest" description="Disordered" evidence="7">
    <location>
        <begin position="251"/>
        <end position="426"/>
    </location>
</feature>
<organism evidence="11 12">
    <name type="scientific">Streptomyces venezuelae</name>
    <dbReference type="NCBI Taxonomy" id="54571"/>
    <lineage>
        <taxon>Bacteria</taxon>
        <taxon>Bacillati</taxon>
        <taxon>Actinomycetota</taxon>
        <taxon>Actinomycetes</taxon>
        <taxon>Kitasatosporales</taxon>
        <taxon>Streptomycetaceae</taxon>
        <taxon>Streptomyces</taxon>
    </lineage>
</organism>
<evidence type="ECO:0000256" key="3">
    <source>
        <dbReference type="ARBA" id="ARBA00022475"/>
    </source>
</evidence>
<evidence type="ECO:0000256" key="2">
    <source>
        <dbReference type="ARBA" id="ARBA00010157"/>
    </source>
</evidence>
<proteinExistence type="inferred from homology"/>